<proteinExistence type="predicted"/>
<dbReference type="Proteomes" id="UP000069205">
    <property type="component" value="Chromosome"/>
</dbReference>
<accession>A0A0K2G7Q4</accession>
<organism evidence="1 2">
    <name type="scientific">Nitrospira moscoviensis</name>
    <dbReference type="NCBI Taxonomy" id="42253"/>
    <lineage>
        <taxon>Bacteria</taxon>
        <taxon>Pseudomonadati</taxon>
        <taxon>Nitrospirota</taxon>
        <taxon>Nitrospiria</taxon>
        <taxon>Nitrospirales</taxon>
        <taxon>Nitrospiraceae</taxon>
        <taxon>Nitrospira</taxon>
    </lineage>
</organism>
<dbReference type="KEGG" id="nmv:NITMOv2_0519"/>
<protein>
    <submittedName>
        <fullName evidence="1">Uncharacterized protein</fullName>
    </submittedName>
</protein>
<dbReference type="EMBL" id="CP011801">
    <property type="protein sequence ID" value="ALA56955.1"/>
    <property type="molecule type" value="Genomic_DNA"/>
</dbReference>
<keyword evidence="2" id="KW-1185">Reference proteome</keyword>
<dbReference type="AlphaFoldDB" id="A0A0K2G7Q4"/>
<gene>
    <name evidence="1" type="ORF">NITMOv2_0519</name>
</gene>
<sequence length="438" mass="48710">MTGPTSSALDTSTLHSVLQVFRHRKTRRFGCGMEIPGGPLRYRSELPPIPLSKEEIHYLLFAGIGQTGMHLGDMQYAPRPNGEDGQGMAIMSFQGRTVPSPCAAQATRLFMTDDTGLYFVARVPDPESGEQPVLIKMRDGRLVIPREMPYMLSFNQWYANQPGSLYLIPVTDVASVYLNLLLVLFSEECGYFVVDTDRGSAPCGLDTFRRSRGGHLHDDPGRRRTMTLRDLDGAISDTALQEQAVACQNMFLMEQAIGLGGGIHSVGSGRHLLGWEPQIFEGLGFHFEPSSIAGVRSNPVGVARVWEGPCPPFTLSVEDAVRSLMTSKFDEGGPYSSSGARPWIDAVNREPIRRHSEQAVEATIAFCNYIMKEYGRFPAHADAFKTVIAFQAHHIDPAFYDRFYPQPSLPLIHRVHMDHWHMHESAADRGEDSERSGR</sequence>
<dbReference type="OrthoDB" id="5464610at2"/>
<dbReference type="STRING" id="42253.NITMOv2_0519"/>
<evidence type="ECO:0000313" key="2">
    <source>
        <dbReference type="Proteomes" id="UP000069205"/>
    </source>
</evidence>
<name>A0A0K2G7Q4_NITMO</name>
<dbReference type="RefSeq" id="WP_053378367.1">
    <property type="nucleotide sequence ID" value="NZ_CP011801.1"/>
</dbReference>
<dbReference type="PATRIC" id="fig|42253.5.peg.515"/>
<evidence type="ECO:0000313" key="1">
    <source>
        <dbReference type="EMBL" id="ALA56955.1"/>
    </source>
</evidence>
<reference evidence="1 2" key="1">
    <citation type="journal article" date="2015" name="Proc. Natl. Acad. Sci. U.S.A.">
        <title>Expanded metabolic versatility of ubiquitous nitrite-oxidizing bacteria from the genus Nitrospira.</title>
        <authorList>
            <person name="Koch H."/>
            <person name="Lucker S."/>
            <person name="Albertsen M."/>
            <person name="Kitzinger K."/>
            <person name="Herbold C."/>
            <person name="Spieck E."/>
            <person name="Nielsen P.H."/>
            <person name="Wagner M."/>
            <person name="Daims H."/>
        </authorList>
    </citation>
    <scope>NUCLEOTIDE SEQUENCE [LARGE SCALE GENOMIC DNA]</scope>
    <source>
        <strain evidence="1 2">NSP M-1</strain>
    </source>
</reference>